<keyword evidence="2" id="KW-1185">Reference proteome</keyword>
<dbReference type="Proteomes" id="UP000326921">
    <property type="component" value="Chromosome"/>
</dbReference>
<dbReference type="EMBL" id="CP045652">
    <property type="protein sequence ID" value="QGA24847.1"/>
    <property type="molecule type" value="Genomic_DNA"/>
</dbReference>
<gene>
    <name evidence="1" type="ORF">GFH32_00220</name>
</gene>
<dbReference type="AlphaFoldDB" id="A0A5Q0Q4A5"/>
<accession>A0A5Q0Q4A5</accession>
<evidence type="ECO:0000313" key="2">
    <source>
        <dbReference type="Proteomes" id="UP000326921"/>
    </source>
</evidence>
<reference evidence="1 2" key="1">
    <citation type="submission" date="2019-10" db="EMBL/GenBank/DDBJ databases">
        <authorList>
            <person name="Dong K."/>
        </authorList>
    </citation>
    <scope>NUCLEOTIDE SEQUENCE [LARGE SCALE GENOMIC DNA]</scope>
    <source>
        <strain evidence="2">dk4302</strain>
    </source>
</reference>
<name>A0A5Q0Q4A5_9SPHI</name>
<evidence type="ECO:0008006" key="3">
    <source>
        <dbReference type="Google" id="ProtNLM"/>
    </source>
</evidence>
<dbReference type="KEGG" id="sphe:GFH32_00220"/>
<sequence>MIRPIYILFVAFISLTSCSKEEIDPNRFRMEVDLLQGSCGVIKLDISKGKMRQDFRESKCEPNISSEYSTVLPEEQYEKLVRMVEDLQLLNIRRDDCQRCTDGKDVFVKIKMGGQSNQFTLGFTPQKTDEGRYNEFLQFLDDYLIPKSTLEKE</sequence>
<dbReference type="RefSeq" id="WP_153509169.1">
    <property type="nucleotide sequence ID" value="NZ_CP045652.1"/>
</dbReference>
<dbReference type="PROSITE" id="PS51257">
    <property type="entry name" value="PROKAR_LIPOPROTEIN"/>
    <property type="match status" value="1"/>
</dbReference>
<proteinExistence type="predicted"/>
<organism evidence="1 2">
    <name type="scientific">Sphingobacterium zhuxiongii</name>
    <dbReference type="NCBI Taxonomy" id="2662364"/>
    <lineage>
        <taxon>Bacteria</taxon>
        <taxon>Pseudomonadati</taxon>
        <taxon>Bacteroidota</taxon>
        <taxon>Sphingobacteriia</taxon>
        <taxon>Sphingobacteriales</taxon>
        <taxon>Sphingobacteriaceae</taxon>
        <taxon>Sphingobacterium</taxon>
    </lineage>
</organism>
<evidence type="ECO:0000313" key="1">
    <source>
        <dbReference type="EMBL" id="QGA24847.1"/>
    </source>
</evidence>
<protein>
    <recommendedName>
        <fullName evidence="3">Lipoprotein</fullName>
    </recommendedName>
</protein>